<dbReference type="EMBL" id="RPFW01000004">
    <property type="protein sequence ID" value="TVZ03171.1"/>
    <property type="molecule type" value="Genomic_DNA"/>
</dbReference>
<evidence type="ECO:0000313" key="6">
    <source>
        <dbReference type="EMBL" id="TVZ03171.1"/>
    </source>
</evidence>
<feature type="domain" description="Peptidase M24" evidence="4">
    <location>
        <begin position="141"/>
        <end position="344"/>
    </location>
</feature>
<evidence type="ECO:0000256" key="3">
    <source>
        <dbReference type="RuleBase" id="RU000590"/>
    </source>
</evidence>
<proteinExistence type="inferred from homology"/>
<dbReference type="PROSITE" id="PS00491">
    <property type="entry name" value="PROLINE_PEPTIDASE"/>
    <property type="match status" value="1"/>
</dbReference>
<accession>A0A6P2BY48</accession>
<evidence type="ECO:0000313" key="7">
    <source>
        <dbReference type="Proteomes" id="UP000460272"/>
    </source>
</evidence>
<organism evidence="6 7">
    <name type="scientific">Trebonia kvetii</name>
    <dbReference type="NCBI Taxonomy" id="2480626"/>
    <lineage>
        <taxon>Bacteria</taxon>
        <taxon>Bacillati</taxon>
        <taxon>Actinomycetota</taxon>
        <taxon>Actinomycetes</taxon>
        <taxon>Streptosporangiales</taxon>
        <taxon>Treboniaceae</taxon>
        <taxon>Trebonia</taxon>
    </lineage>
</organism>
<evidence type="ECO:0000259" key="5">
    <source>
        <dbReference type="Pfam" id="PF01321"/>
    </source>
</evidence>
<dbReference type="PANTHER" id="PTHR46112">
    <property type="entry name" value="AMINOPEPTIDASE"/>
    <property type="match status" value="1"/>
</dbReference>
<keyword evidence="6" id="KW-0031">Aminopeptidase</keyword>
<feature type="domain" description="Creatinase N-terminal" evidence="5">
    <location>
        <begin position="8"/>
        <end position="134"/>
    </location>
</feature>
<dbReference type="InterPro" id="IPR050659">
    <property type="entry name" value="Peptidase_M24B"/>
</dbReference>
<keyword evidence="2" id="KW-0378">Hydrolase</keyword>
<dbReference type="RefSeq" id="WP_145855680.1">
    <property type="nucleotide sequence ID" value="NZ_RPFW01000004.1"/>
</dbReference>
<dbReference type="CDD" id="cd01092">
    <property type="entry name" value="APP-like"/>
    <property type="match status" value="1"/>
</dbReference>
<evidence type="ECO:0000256" key="2">
    <source>
        <dbReference type="ARBA" id="ARBA00022801"/>
    </source>
</evidence>
<evidence type="ECO:0000256" key="1">
    <source>
        <dbReference type="ARBA" id="ARBA00022723"/>
    </source>
</evidence>
<dbReference type="AlphaFoldDB" id="A0A6P2BY48"/>
<evidence type="ECO:0000259" key="4">
    <source>
        <dbReference type="Pfam" id="PF00557"/>
    </source>
</evidence>
<dbReference type="InterPro" id="IPR001131">
    <property type="entry name" value="Peptidase_M24B_aminopep-P_CS"/>
</dbReference>
<dbReference type="Gene3D" id="3.90.230.10">
    <property type="entry name" value="Creatinase/methionine aminopeptidase superfamily"/>
    <property type="match status" value="1"/>
</dbReference>
<dbReference type="InterPro" id="IPR029149">
    <property type="entry name" value="Creatin/AminoP/Spt16_N"/>
</dbReference>
<dbReference type="InterPro" id="IPR036005">
    <property type="entry name" value="Creatinase/aminopeptidase-like"/>
</dbReference>
<dbReference type="PANTHER" id="PTHR46112:SF8">
    <property type="entry name" value="CYTOPLASMIC PEPTIDASE PEPQ-RELATED"/>
    <property type="match status" value="1"/>
</dbReference>
<dbReference type="Proteomes" id="UP000460272">
    <property type="component" value="Unassembled WGS sequence"/>
</dbReference>
<dbReference type="Pfam" id="PF00557">
    <property type="entry name" value="Peptidase_M24"/>
    <property type="match status" value="1"/>
</dbReference>
<dbReference type="SUPFAM" id="SSF55920">
    <property type="entry name" value="Creatinase/aminopeptidase"/>
    <property type="match status" value="1"/>
</dbReference>
<keyword evidence="6" id="KW-0645">Protease</keyword>
<dbReference type="OrthoDB" id="9806388at2"/>
<dbReference type="SUPFAM" id="SSF53092">
    <property type="entry name" value="Creatinase/prolidase N-terminal domain"/>
    <property type="match status" value="1"/>
</dbReference>
<comment type="caution">
    <text evidence="6">The sequence shown here is derived from an EMBL/GenBank/DDBJ whole genome shotgun (WGS) entry which is preliminary data.</text>
</comment>
<dbReference type="InterPro" id="IPR000994">
    <property type="entry name" value="Pept_M24"/>
</dbReference>
<keyword evidence="1 3" id="KW-0479">Metal-binding</keyword>
<name>A0A6P2BY48_9ACTN</name>
<dbReference type="Pfam" id="PF01321">
    <property type="entry name" value="Creatinase_N"/>
    <property type="match status" value="1"/>
</dbReference>
<reference evidence="6 7" key="1">
    <citation type="submission" date="2018-11" db="EMBL/GenBank/DDBJ databases">
        <title>Trebonia kvetii gen.nov., sp.nov., a novel acidophilic actinobacterium, and proposal of the new actinobacterial family Treboniaceae fam. nov.</title>
        <authorList>
            <person name="Rapoport D."/>
            <person name="Sagova-Mareckova M."/>
            <person name="Sedlacek I."/>
            <person name="Provaznik J."/>
            <person name="Kralova S."/>
            <person name="Pavlinic D."/>
            <person name="Benes V."/>
            <person name="Kopecky J."/>
        </authorList>
    </citation>
    <scope>NUCLEOTIDE SEQUENCE [LARGE SCALE GENOMIC DNA]</scope>
    <source>
        <strain evidence="6 7">15Tr583</strain>
    </source>
</reference>
<dbReference type="InterPro" id="IPR000587">
    <property type="entry name" value="Creatinase_N"/>
</dbReference>
<dbReference type="Gene3D" id="3.40.350.10">
    <property type="entry name" value="Creatinase/prolidase N-terminal domain"/>
    <property type="match status" value="1"/>
</dbReference>
<dbReference type="GO" id="GO:0004177">
    <property type="term" value="F:aminopeptidase activity"/>
    <property type="evidence" value="ECO:0007669"/>
    <property type="project" value="UniProtKB-KW"/>
</dbReference>
<dbReference type="GO" id="GO:0046872">
    <property type="term" value="F:metal ion binding"/>
    <property type="evidence" value="ECO:0007669"/>
    <property type="project" value="UniProtKB-KW"/>
</dbReference>
<protein>
    <submittedName>
        <fullName evidence="6">Aminopeptidase P family protein</fullName>
    </submittedName>
</protein>
<sequence>MPEAHAARRRRAQRLIRESGADAALITAGPNVRYLTGLASSNAALLLPADGERALLATDSRYTGAAQRDAPDVELLTERFIEAKLATEASRRGYRTLAFEAHEMTVERHEELVARAEGVVTQPFGQQIETLRMVKDDEEIEKLTEACRLTDAALAEILPKIRPGMTERTLATLLDHAMALLGAERPAFDTIVASGPNGATPHHAPGGRALERGDLVTMDFGALHEGYHADMTRTVAIGAVADWQRDIYDLVATAQRAGVAALSDGVEAGAVDAAAREVIEAAGHAGHFQHGLGHGVGLEIHEAPMLGYGRTGRLTDRVPVTVEPGVYLPDRGGVRIEDVLVVTADGGARFLTSTTRELLVL</sequence>
<keyword evidence="7" id="KW-1185">Reference proteome</keyword>
<gene>
    <name evidence="6" type="ORF">EAS64_22280</name>
</gene>
<comment type="similarity">
    <text evidence="3">Belongs to the peptidase M24B family.</text>
</comment>